<keyword evidence="1" id="KW-1133">Transmembrane helix</keyword>
<dbReference type="EMBL" id="FNAS01000019">
    <property type="protein sequence ID" value="SDE70953.1"/>
    <property type="molecule type" value="Genomic_DNA"/>
</dbReference>
<evidence type="ECO:0008006" key="4">
    <source>
        <dbReference type="Google" id="ProtNLM"/>
    </source>
</evidence>
<dbReference type="RefSeq" id="WP_092737728.1">
    <property type="nucleotide sequence ID" value="NZ_FNAS01000019.1"/>
</dbReference>
<organism evidence="2 3">
    <name type="scientific">Riemerella columbipharyngis</name>
    <dbReference type="NCBI Taxonomy" id="1071918"/>
    <lineage>
        <taxon>Bacteria</taxon>
        <taxon>Pseudomonadati</taxon>
        <taxon>Bacteroidota</taxon>
        <taxon>Flavobacteriia</taxon>
        <taxon>Flavobacteriales</taxon>
        <taxon>Weeksellaceae</taxon>
        <taxon>Riemerella</taxon>
    </lineage>
</organism>
<feature type="transmembrane region" description="Helical" evidence="1">
    <location>
        <begin position="39"/>
        <end position="62"/>
    </location>
</feature>
<feature type="transmembrane region" description="Helical" evidence="1">
    <location>
        <begin position="12"/>
        <end position="33"/>
    </location>
</feature>
<accession>A0A1G7F4T2</accession>
<proteinExistence type="predicted"/>
<dbReference type="InterPro" id="IPR048136">
    <property type="entry name" value="STM3941-like"/>
</dbReference>
<evidence type="ECO:0000313" key="2">
    <source>
        <dbReference type="EMBL" id="SDE70953.1"/>
    </source>
</evidence>
<evidence type="ECO:0000256" key="1">
    <source>
        <dbReference type="SAM" id="Phobius"/>
    </source>
</evidence>
<dbReference type="OrthoDB" id="6028159at2"/>
<protein>
    <recommendedName>
        <fullName evidence="4">PH domain-containing protein</fullName>
    </recommendedName>
</protein>
<sequence length="169" mass="19701">MEKEIRIPINKNKYILFLILGGIFVLISFLAILNRNASMGVFGIMILSVSIMFWSIVLFFLLKLLRNKNGLIISEKGIANHFSLFKETIAWEDLESVYIKKSLGTQFLVLIVKNPEDYINRVKGTWTKKILRRNYRKLGSPIYTNDSFKISLSDLEKLIISEYQKYIKQ</sequence>
<reference evidence="2 3" key="1">
    <citation type="submission" date="2016-10" db="EMBL/GenBank/DDBJ databases">
        <authorList>
            <person name="de Groot N.N."/>
        </authorList>
    </citation>
    <scope>NUCLEOTIDE SEQUENCE [LARGE SCALE GENOMIC DNA]</scope>
    <source>
        <strain evidence="2 3">DSM 24015</strain>
    </source>
</reference>
<keyword evidence="1" id="KW-0812">Transmembrane</keyword>
<gene>
    <name evidence="2" type="ORF">SAMN05421544_11924</name>
</gene>
<evidence type="ECO:0000313" key="3">
    <source>
        <dbReference type="Proteomes" id="UP000198517"/>
    </source>
</evidence>
<dbReference type="NCBIfam" id="NF041635">
    <property type="entry name" value="STM3941_fam"/>
    <property type="match status" value="1"/>
</dbReference>
<dbReference type="AlphaFoldDB" id="A0A1G7F4T2"/>
<dbReference type="Proteomes" id="UP000198517">
    <property type="component" value="Unassembled WGS sequence"/>
</dbReference>
<keyword evidence="1" id="KW-0472">Membrane</keyword>
<keyword evidence="3" id="KW-1185">Reference proteome</keyword>
<dbReference type="STRING" id="1071918.SAMN05421544_11924"/>
<name>A0A1G7F4T2_9FLAO</name>